<dbReference type="InterPro" id="IPR011055">
    <property type="entry name" value="Dup_hybrid_motif"/>
</dbReference>
<evidence type="ECO:0000313" key="5">
    <source>
        <dbReference type="Proteomes" id="UP000758168"/>
    </source>
</evidence>
<gene>
    <name evidence="4" type="ORF">JOF54_001385</name>
</gene>
<feature type="domain" description="M23ase beta-sheet core" evidence="3">
    <location>
        <begin position="237"/>
        <end position="327"/>
    </location>
</feature>
<dbReference type="SUPFAM" id="SSF51261">
    <property type="entry name" value="Duplicated hybrid motif"/>
    <property type="match status" value="1"/>
</dbReference>
<evidence type="ECO:0000256" key="1">
    <source>
        <dbReference type="SAM" id="Coils"/>
    </source>
</evidence>
<dbReference type="Gene3D" id="2.70.70.10">
    <property type="entry name" value="Glucose Permease (Domain IIA)"/>
    <property type="match status" value="1"/>
</dbReference>
<name>A0ABS4Z5Z0_9ACTN</name>
<dbReference type="PANTHER" id="PTHR21666">
    <property type="entry name" value="PEPTIDASE-RELATED"/>
    <property type="match status" value="1"/>
</dbReference>
<dbReference type="CDD" id="cd12797">
    <property type="entry name" value="M23_peptidase"/>
    <property type="match status" value="1"/>
</dbReference>
<evidence type="ECO:0000256" key="2">
    <source>
        <dbReference type="SAM" id="MobiDB-lite"/>
    </source>
</evidence>
<organism evidence="4 5">
    <name type="scientific">Microlunatus capsulatus</name>
    <dbReference type="NCBI Taxonomy" id="99117"/>
    <lineage>
        <taxon>Bacteria</taxon>
        <taxon>Bacillati</taxon>
        <taxon>Actinomycetota</taxon>
        <taxon>Actinomycetes</taxon>
        <taxon>Propionibacteriales</taxon>
        <taxon>Propionibacteriaceae</taxon>
        <taxon>Microlunatus</taxon>
    </lineage>
</organism>
<dbReference type="GO" id="GO:0016787">
    <property type="term" value="F:hydrolase activity"/>
    <property type="evidence" value="ECO:0007669"/>
    <property type="project" value="UniProtKB-KW"/>
</dbReference>
<sequence length="351" mass="35372">MDVPAPRRPARPAAVAAAGEHRHWLSTAAAALAVSALGLALAGSLTATGSAETRPAAPGAGLRPPVVRVATPTPSLDPSLLETYGFGGDGGEPLRQAVVAERAAQRAEELAKDAEAVSRAATRAREQARQQGLTAAEQATQAKGEELARAALERAAAARAAAVTARAAAEAAARAASSATPAPTPVPGAAPTSPATRAVPVAPPVTPPVTGSGGGVSPVPGAVVGASFGQYGLWSRYHTGLDFRAAYGVPIRAVKSGQVLYAGNSGNWAGNHVAVLHGDGMTTMSSHMSSMTVRAGDTVQAGQVIGYVGQTGRAFGAHLHFELYPAGVRYGDVYQAVDPVPWLRAAGVTTR</sequence>
<dbReference type="InterPro" id="IPR050570">
    <property type="entry name" value="Cell_wall_metabolism_enzyme"/>
</dbReference>
<feature type="region of interest" description="Disordered" evidence="2">
    <location>
        <begin position="175"/>
        <end position="214"/>
    </location>
</feature>
<keyword evidence="4" id="KW-0378">Hydrolase</keyword>
<feature type="coiled-coil region" evidence="1">
    <location>
        <begin position="97"/>
        <end position="131"/>
    </location>
</feature>
<keyword evidence="5" id="KW-1185">Reference proteome</keyword>
<feature type="region of interest" description="Disordered" evidence="2">
    <location>
        <begin position="50"/>
        <end position="74"/>
    </location>
</feature>
<dbReference type="Proteomes" id="UP000758168">
    <property type="component" value="Unassembled WGS sequence"/>
</dbReference>
<reference evidence="4 5" key="1">
    <citation type="submission" date="2021-03" db="EMBL/GenBank/DDBJ databases">
        <title>Sequencing the genomes of 1000 actinobacteria strains.</title>
        <authorList>
            <person name="Klenk H.-P."/>
        </authorList>
    </citation>
    <scope>NUCLEOTIDE SEQUENCE [LARGE SCALE GENOMIC DNA]</scope>
    <source>
        <strain evidence="4 5">DSM 12936</strain>
    </source>
</reference>
<dbReference type="EMBL" id="JAGIOB010000001">
    <property type="protein sequence ID" value="MBP2416463.1"/>
    <property type="molecule type" value="Genomic_DNA"/>
</dbReference>
<comment type="caution">
    <text evidence="4">The sequence shown here is derived from an EMBL/GenBank/DDBJ whole genome shotgun (WGS) entry which is preliminary data.</text>
</comment>
<protein>
    <submittedName>
        <fullName evidence="4">Murein DD-endopeptidase MepM/ murein hydrolase activator NlpD</fullName>
    </submittedName>
</protein>
<evidence type="ECO:0000259" key="3">
    <source>
        <dbReference type="Pfam" id="PF01551"/>
    </source>
</evidence>
<feature type="compositionally biased region" description="Low complexity" evidence="2">
    <location>
        <begin position="189"/>
        <end position="200"/>
    </location>
</feature>
<proteinExistence type="predicted"/>
<accession>A0ABS4Z5Z0</accession>
<dbReference type="Pfam" id="PF01551">
    <property type="entry name" value="Peptidase_M23"/>
    <property type="match status" value="1"/>
</dbReference>
<evidence type="ECO:0000313" key="4">
    <source>
        <dbReference type="EMBL" id="MBP2416463.1"/>
    </source>
</evidence>
<keyword evidence="1" id="KW-0175">Coiled coil</keyword>
<dbReference type="PANTHER" id="PTHR21666:SF270">
    <property type="entry name" value="MUREIN HYDROLASE ACTIVATOR ENVC"/>
    <property type="match status" value="1"/>
</dbReference>
<dbReference type="RefSeq" id="WP_210054202.1">
    <property type="nucleotide sequence ID" value="NZ_JAGIOB010000001.1"/>
</dbReference>
<dbReference type="InterPro" id="IPR016047">
    <property type="entry name" value="M23ase_b-sheet_dom"/>
</dbReference>